<keyword evidence="4" id="KW-1185">Reference proteome</keyword>
<feature type="transmembrane region" description="Helical" evidence="1">
    <location>
        <begin position="305"/>
        <end position="323"/>
    </location>
</feature>
<name>A0AAN6MJ09_9PEZI</name>
<feature type="transmembrane region" description="Helical" evidence="1">
    <location>
        <begin position="563"/>
        <end position="586"/>
    </location>
</feature>
<keyword evidence="1" id="KW-0472">Membrane</keyword>
<feature type="transmembrane region" description="Helical" evidence="1">
    <location>
        <begin position="104"/>
        <end position="123"/>
    </location>
</feature>
<dbReference type="AlphaFoldDB" id="A0AAN6MJ09"/>
<feature type="transmembrane region" description="Helical" evidence="1">
    <location>
        <begin position="443"/>
        <end position="468"/>
    </location>
</feature>
<reference evidence="3" key="1">
    <citation type="journal article" date="2023" name="Mol. Phylogenet. Evol.">
        <title>Genome-scale phylogeny and comparative genomics of the fungal order Sordariales.</title>
        <authorList>
            <person name="Hensen N."/>
            <person name="Bonometti L."/>
            <person name="Westerberg I."/>
            <person name="Brannstrom I.O."/>
            <person name="Guillou S."/>
            <person name="Cros-Aarteil S."/>
            <person name="Calhoun S."/>
            <person name="Haridas S."/>
            <person name="Kuo A."/>
            <person name="Mondo S."/>
            <person name="Pangilinan J."/>
            <person name="Riley R."/>
            <person name="LaButti K."/>
            <person name="Andreopoulos B."/>
            <person name="Lipzen A."/>
            <person name="Chen C."/>
            <person name="Yan M."/>
            <person name="Daum C."/>
            <person name="Ng V."/>
            <person name="Clum A."/>
            <person name="Steindorff A."/>
            <person name="Ohm R.A."/>
            <person name="Martin F."/>
            <person name="Silar P."/>
            <person name="Natvig D.O."/>
            <person name="Lalanne C."/>
            <person name="Gautier V."/>
            <person name="Ament-Velasquez S.L."/>
            <person name="Kruys A."/>
            <person name="Hutchinson M.I."/>
            <person name="Powell A.J."/>
            <person name="Barry K."/>
            <person name="Miller A.N."/>
            <person name="Grigoriev I.V."/>
            <person name="Debuchy R."/>
            <person name="Gladieux P."/>
            <person name="Hiltunen Thoren M."/>
            <person name="Johannesson H."/>
        </authorList>
    </citation>
    <scope>NUCLEOTIDE SEQUENCE</scope>
    <source>
        <strain evidence="3">CBS 103.79</strain>
    </source>
</reference>
<feature type="transmembrane region" description="Helical" evidence="1">
    <location>
        <begin position="510"/>
        <end position="529"/>
    </location>
</feature>
<evidence type="ECO:0000313" key="4">
    <source>
        <dbReference type="Proteomes" id="UP001303889"/>
    </source>
</evidence>
<feature type="chain" id="PRO_5043032175" evidence="2">
    <location>
        <begin position="24"/>
        <end position="628"/>
    </location>
</feature>
<keyword evidence="1" id="KW-1133">Transmembrane helix</keyword>
<feature type="signal peptide" evidence="2">
    <location>
        <begin position="1"/>
        <end position="23"/>
    </location>
</feature>
<keyword evidence="2" id="KW-0732">Signal</keyword>
<protein>
    <submittedName>
        <fullName evidence="3">Uncharacterized protein</fullName>
    </submittedName>
</protein>
<gene>
    <name evidence="3" type="ORF">C8A05DRAFT_16080</name>
</gene>
<feature type="transmembrane region" description="Helical" evidence="1">
    <location>
        <begin position="274"/>
        <end position="293"/>
    </location>
</feature>
<reference evidence="3" key="2">
    <citation type="submission" date="2023-05" db="EMBL/GenBank/DDBJ databases">
        <authorList>
            <consortium name="Lawrence Berkeley National Laboratory"/>
            <person name="Steindorff A."/>
            <person name="Hensen N."/>
            <person name="Bonometti L."/>
            <person name="Westerberg I."/>
            <person name="Brannstrom I.O."/>
            <person name="Guillou S."/>
            <person name="Cros-Aarteil S."/>
            <person name="Calhoun S."/>
            <person name="Haridas S."/>
            <person name="Kuo A."/>
            <person name="Mondo S."/>
            <person name="Pangilinan J."/>
            <person name="Riley R."/>
            <person name="Labutti K."/>
            <person name="Andreopoulos B."/>
            <person name="Lipzen A."/>
            <person name="Chen C."/>
            <person name="Yanf M."/>
            <person name="Daum C."/>
            <person name="Ng V."/>
            <person name="Clum A."/>
            <person name="Ohm R."/>
            <person name="Martin F."/>
            <person name="Silar P."/>
            <person name="Natvig D."/>
            <person name="Lalanne C."/>
            <person name="Gautier V."/>
            <person name="Ament-Velasquez S.L."/>
            <person name="Kruys A."/>
            <person name="Hutchinson M.I."/>
            <person name="Powell A.J."/>
            <person name="Barry K."/>
            <person name="Miller A.N."/>
            <person name="Grigoriev I.V."/>
            <person name="Debuchy R."/>
            <person name="Gladieux P."/>
            <person name="Thoren M.H."/>
            <person name="Johannesson H."/>
        </authorList>
    </citation>
    <scope>NUCLEOTIDE SEQUENCE</scope>
    <source>
        <strain evidence="3">CBS 103.79</strain>
    </source>
</reference>
<accession>A0AAN6MJ09</accession>
<proteinExistence type="predicted"/>
<comment type="caution">
    <text evidence="3">The sequence shown here is derived from an EMBL/GenBank/DDBJ whole genome shotgun (WGS) entry which is preliminary data.</text>
</comment>
<dbReference type="Proteomes" id="UP001303889">
    <property type="component" value="Unassembled WGS sequence"/>
</dbReference>
<evidence type="ECO:0000256" key="2">
    <source>
        <dbReference type="SAM" id="SignalP"/>
    </source>
</evidence>
<organism evidence="3 4">
    <name type="scientific">Staphylotrichum tortipilum</name>
    <dbReference type="NCBI Taxonomy" id="2831512"/>
    <lineage>
        <taxon>Eukaryota</taxon>
        <taxon>Fungi</taxon>
        <taxon>Dikarya</taxon>
        <taxon>Ascomycota</taxon>
        <taxon>Pezizomycotina</taxon>
        <taxon>Sordariomycetes</taxon>
        <taxon>Sordariomycetidae</taxon>
        <taxon>Sordariales</taxon>
        <taxon>Chaetomiaceae</taxon>
        <taxon>Staphylotrichum</taxon>
    </lineage>
</organism>
<dbReference type="EMBL" id="MU855555">
    <property type="protein sequence ID" value="KAK3901792.1"/>
    <property type="molecule type" value="Genomic_DNA"/>
</dbReference>
<evidence type="ECO:0000256" key="1">
    <source>
        <dbReference type="SAM" id="Phobius"/>
    </source>
</evidence>
<sequence>MRFLTLFEPALLLAVLISDPVAAHTFGECRDRVQAILNGTGDPVKTGPNSNLRKADIERFLFKGPIWNLDASFSRENYTALTLEGCKTLCFDPIDSYIKSNPSLSLSIVSNWILPIFALIACLPYDTLHSRLPGEPWHRGRIGQTIKTLANWIGSPPTALTAILFNIYQIRKCLAYTCFIAGGPRMVHNEKTKRDAYYVLSCLGQFELPPAGDRHDFVRVLAYGLCKPLESVGSDARDRAAQTRAQHAALRARELLAALAFQLRMLRRRGTYPAGINIVVFLVAFGVSVWLAFADLGQWVTAHSLALGLLMGWLPMLVMFSIVDRNPVSGVRSKILMERWLWNVEALERWEREPTSPPPGVAVPDARWKASRHPRPAPAVVPAGLVPTAFSIGEFVGQGRKMGYQGLAISFLTSIYDAGDQRSIPDIASATNRKVDRTFKRPGAWWFLALLSLALFWLGICMAFLVSYQSPTVGLACRSGSYLLYGALASVAWVVSLVRKHPGKKTRAACYRVNLLACLVLAMIVLAQVTGLLNNCICKCGVAGYTDLRDSEFYRKFFGVKTWWATGAAVGGAGPVACLITSAGLVMKLKTLWRASEKDQPSWELADWGQPIDEREQETIYASMVWLT</sequence>
<feature type="transmembrane region" description="Helical" evidence="1">
    <location>
        <begin position="480"/>
        <end position="498"/>
    </location>
</feature>
<evidence type="ECO:0000313" key="3">
    <source>
        <dbReference type="EMBL" id="KAK3901792.1"/>
    </source>
</evidence>
<keyword evidence="1" id="KW-0812">Transmembrane</keyword>